<gene>
    <name evidence="2" type="ORF">PR048_007235</name>
</gene>
<organism evidence="2 3">
    <name type="scientific">Dryococelus australis</name>
    <dbReference type="NCBI Taxonomy" id="614101"/>
    <lineage>
        <taxon>Eukaryota</taxon>
        <taxon>Metazoa</taxon>
        <taxon>Ecdysozoa</taxon>
        <taxon>Arthropoda</taxon>
        <taxon>Hexapoda</taxon>
        <taxon>Insecta</taxon>
        <taxon>Pterygota</taxon>
        <taxon>Neoptera</taxon>
        <taxon>Polyneoptera</taxon>
        <taxon>Phasmatodea</taxon>
        <taxon>Verophasmatodea</taxon>
        <taxon>Anareolatae</taxon>
        <taxon>Phasmatidae</taxon>
        <taxon>Eurycanthinae</taxon>
        <taxon>Dryococelus</taxon>
    </lineage>
</organism>
<evidence type="ECO:0000313" key="3">
    <source>
        <dbReference type="Proteomes" id="UP001159363"/>
    </source>
</evidence>
<feature type="compositionally biased region" description="Basic and acidic residues" evidence="1">
    <location>
        <begin position="37"/>
        <end position="49"/>
    </location>
</feature>
<reference evidence="2 3" key="1">
    <citation type="submission" date="2023-02" db="EMBL/GenBank/DDBJ databases">
        <title>LHISI_Scaffold_Assembly.</title>
        <authorList>
            <person name="Stuart O.P."/>
            <person name="Cleave R."/>
            <person name="Magrath M.J.L."/>
            <person name="Mikheyev A.S."/>
        </authorList>
    </citation>
    <scope>NUCLEOTIDE SEQUENCE [LARGE SCALE GENOMIC DNA]</scope>
    <source>
        <strain evidence="2">Daus_M_001</strain>
        <tissue evidence="2">Leg muscle</tissue>
    </source>
</reference>
<comment type="caution">
    <text evidence="2">The sequence shown here is derived from an EMBL/GenBank/DDBJ whole genome shotgun (WGS) entry which is preliminary data.</text>
</comment>
<name>A0ABQ9ID03_9NEOP</name>
<proteinExistence type="predicted"/>
<evidence type="ECO:0000313" key="2">
    <source>
        <dbReference type="EMBL" id="KAJ8894572.1"/>
    </source>
</evidence>
<sequence length="265" mass="29692">MIEGEGEWSSERGGSGGGWERGQNGRERGLMVEGEGEDGRGRAGGRSREMERKFEGEVKMVLIEEAYPISHFNFGFGRYSNCAGSEGKLCPKNWRGSFHSIKGGFEKQEIIGERVFVGVIKKMENANGSERSRAILSVVAQQEIKYENVVAVVSDSACFTTKCMDSLRLYFPKAWFVFSSEHTNLINIVASLWSVALPQLNSCVQNAKQAFLNTRKRKHRCVSFLKEKYPGYLGDLIEFFQQAEVEGSAANCIRNLRITECDTVK</sequence>
<protein>
    <recommendedName>
        <fullName evidence="4">DUF659 domain-containing protein</fullName>
    </recommendedName>
</protein>
<feature type="region of interest" description="Disordered" evidence="1">
    <location>
        <begin position="1"/>
        <end position="49"/>
    </location>
</feature>
<evidence type="ECO:0000256" key="1">
    <source>
        <dbReference type="SAM" id="MobiDB-lite"/>
    </source>
</evidence>
<evidence type="ECO:0008006" key="4">
    <source>
        <dbReference type="Google" id="ProtNLM"/>
    </source>
</evidence>
<dbReference type="EMBL" id="JARBHB010000002">
    <property type="protein sequence ID" value="KAJ8894572.1"/>
    <property type="molecule type" value="Genomic_DNA"/>
</dbReference>
<keyword evidence="3" id="KW-1185">Reference proteome</keyword>
<accession>A0ABQ9ID03</accession>
<dbReference type="Proteomes" id="UP001159363">
    <property type="component" value="Chromosome 2"/>
</dbReference>